<proteinExistence type="predicted"/>
<gene>
    <name evidence="2" type="ORF">GQ607_013882</name>
</gene>
<protein>
    <submittedName>
        <fullName evidence="2">Uncharacterized protein</fullName>
    </submittedName>
</protein>
<organism evidence="2 3">
    <name type="scientific">Colletotrichum asianum</name>
    <dbReference type="NCBI Taxonomy" id="702518"/>
    <lineage>
        <taxon>Eukaryota</taxon>
        <taxon>Fungi</taxon>
        <taxon>Dikarya</taxon>
        <taxon>Ascomycota</taxon>
        <taxon>Pezizomycotina</taxon>
        <taxon>Sordariomycetes</taxon>
        <taxon>Hypocreomycetidae</taxon>
        <taxon>Glomerellales</taxon>
        <taxon>Glomerellaceae</taxon>
        <taxon>Colletotrichum</taxon>
        <taxon>Colletotrichum gloeosporioides species complex</taxon>
    </lineage>
</organism>
<evidence type="ECO:0000313" key="2">
    <source>
        <dbReference type="EMBL" id="KAF0318923.1"/>
    </source>
</evidence>
<dbReference type="Proteomes" id="UP000434172">
    <property type="component" value="Unassembled WGS sequence"/>
</dbReference>
<reference evidence="2 3" key="1">
    <citation type="submission" date="2019-12" db="EMBL/GenBank/DDBJ databases">
        <title>A genome sequence resource for the geographically widespread anthracnose pathogen Colletotrichum asianum.</title>
        <authorList>
            <person name="Meng Y."/>
        </authorList>
    </citation>
    <scope>NUCLEOTIDE SEQUENCE [LARGE SCALE GENOMIC DNA]</scope>
    <source>
        <strain evidence="2 3">ICMP 18580</strain>
    </source>
</reference>
<feature type="compositionally biased region" description="Polar residues" evidence="1">
    <location>
        <begin position="14"/>
        <end position="27"/>
    </location>
</feature>
<sequence>MAQQGGTYRAPSRFTFSFGRTNSSTEPFTEYDGSVEEKLDETNTVLVHHAAVR</sequence>
<accession>A0A8H3ZH25</accession>
<dbReference type="EMBL" id="WOWK01000103">
    <property type="protein sequence ID" value="KAF0318923.1"/>
    <property type="molecule type" value="Genomic_DNA"/>
</dbReference>
<name>A0A8H3ZH25_9PEZI</name>
<evidence type="ECO:0000313" key="3">
    <source>
        <dbReference type="Proteomes" id="UP000434172"/>
    </source>
</evidence>
<feature type="region of interest" description="Disordered" evidence="1">
    <location>
        <begin position="1"/>
        <end position="33"/>
    </location>
</feature>
<dbReference type="AlphaFoldDB" id="A0A8H3ZH25"/>
<keyword evidence="3" id="KW-1185">Reference proteome</keyword>
<comment type="caution">
    <text evidence="2">The sequence shown here is derived from an EMBL/GenBank/DDBJ whole genome shotgun (WGS) entry which is preliminary data.</text>
</comment>
<dbReference type="OrthoDB" id="4828026at2759"/>
<evidence type="ECO:0000256" key="1">
    <source>
        <dbReference type="SAM" id="MobiDB-lite"/>
    </source>
</evidence>